<accession>A0A917IDI7</accession>
<dbReference type="AlphaFoldDB" id="A0A917IDI7"/>
<keyword evidence="2" id="KW-1185">Reference proteome</keyword>
<dbReference type="EMBL" id="BMJY01000004">
    <property type="protein sequence ID" value="GGH41955.1"/>
    <property type="molecule type" value="Genomic_DNA"/>
</dbReference>
<dbReference type="RefSeq" id="WP_188755623.1">
    <property type="nucleotide sequence ID" value="NZ_BMJY01000004.1"/>
</dbReference>
<organism evidence="1 2">
    <name type="scientific">Microbacterium album</name>
    <dbReference type="NCBI Taxonomy" id="2053191"/>
    <lineage>
        <taxon>Bacteria</taxon>
        <taxon>Bacillati</taxon>
        <taxon>Actinomycetota</taxon>
        <taxon>Actinomycetes</taxon>
        <taxon>Micrococcales</taxon>
        <taxon>Microbacteriaceae</taxon>
        <taxon>Microbacterium</taxon>
    </lineage>
</organism>
<evidence type="ECO:0000313" key="2">
    <source>
        <dbReference type="Proteomes" id="UP000657592"/>
    </source>
</evidence>
<evidence type="ECO:0000313" key="1">
    <source>
        <dbReference type="EMBL" id="GGH41955.1"/>
    </source>
</evidence>
<sequence>MTPAPPLRVTLTDDAQGVRLAARLLDRGVAVAVITEHAAPYAMLVNRHGDLVEMIELDARSGCTVDDALHYLDGHGIEADALLVVRSGGWRSHIYRGPTMGG</sequence>
<dbReference type="Proteomes" id="UP000657592">
    <property type="component" value="Unassembled WGS sequence"/>
</dbReference>
<comment type="caution">
    <text evidence="1">The sequence shown here is derived from an EMBL/GenBank/DDBJ whole genome shotgun (WGS) entry which is preliminary data.</text>
</comment>
<reference evidence="1" key="1">
    <citation type="journal article" date="2014" name="Int. J. Syst. Evol. Microbiol.">
        <title>Complete genome sequence of Corynebacterium casei LMG S-19264T (=DSM 44701T), isolated from a smear-ripened cheese.</title>
        <authorList>
            <consortium name="US DOE Joint Genome Institute (JGI-PGF)"/>
            <person name="Walter F."/>
            <person name="Albersmeier A."/>
            <person name="Kalinowski J."/>
            <person name="Ruckert C."/>
        </authorList>
    </citation>
    <scope>NUCLEOTIDE SEQUENCE</scope>
    <source>
        <strain evidence="1">CGMCC 1.15794</strain>
    </source>
</reference>
<proteinExistence type="predicted"/>
<gene>
    <name evidence="1" type="ORF">GCM10010921_14860</name>
</gene>
<reference evidence="1" key="2">
    <citation type="submission" date="2020-09" db="EMBL/GenBank/DDBJ databases">
        <authorList>
            <person name="Sun Q."/>
            <person name="Zhou Y."/>
        </authorList>
    </citation>
    <scope>NUCLEOTIDE SEQUENCE</scope>
    <source>
        <strain evidence="1">CGMCC 1.15794</strain>
    </source>
</reference>
<name>A0A917IDI7_9MICO</name>
<protein>
    <submittedName>
        <fullName evidence="1">Uncharacterized protein</fullName>
    </submittedName>
</protein>